<dbReference type="Gene3D" id="3.30.70.270">
    <property type="match status" value="2"/>
</dbReference>
<feature type="region of interest" description="Disordered" evidence="2">
    <location>
        <begin position="671"/>
        <end position="710"/>
    </location>
</feature>
<protein>
    <recommendedName>
        <fullName evidence="1">RNA-directed DNA polymerase</fullName>
        <ecNumber evidence="1">2.7.7.49</ecNumber>
    </recommendedName>
</protein>
<dbReference type="InterPro" id="IPR050951">
    <property type="entry name" value="Retrovirus_Pol_polyprotein"/>
</dbReference>
<dbReference type="EC" id="2.7.7.49" evidence="1"/>
<dbReference type="Pfam" id="PF17919">
    <property type="entry name" value="RT_RNaseH_2"/>
    <property type="match status" value="1"/>
</dbReference>
<feature type="compositionally biased region" description="Polar residues" evidence="2">
    <location>
        <begin position="682"/>
        <end position="697"/>
    </location>
</feature>
<sequence length="721" mass="81373">MAQAYLELPVDDASAEAQTVITHMGAFKVNRLQFGVCIAPGVFQQVMDDLLRDIPGTTPCFDDILIRRTTLPELTDRLRRVLEILRKMGLHARKEKCIFGVTSVDFLGHRIDASGIHPSKRKMEAIYNAPIPRNKRELQAFLGLPNFYNSFLKDKATVAEPLHRLLDEGAKWCWTKRHDRSFTAVKRLLTSKSVLVPFDTTRPTILTCYASPYGIQENGKEVTIAFASRTLTQTERNYAQIDREALALISGVKKFHHFLCGRHFTLMTDHKPLLDLFSPSKVTPDIISPRVLRWPIMLNAYSYKLVHKPGIRLGNADALSRLPCDASQAHTPNPPEVLFSEELPSPALTATEVARFTQRDAVLSRVLNWVWKGWPAKSEAGFQAYFVNRNELTVHKKCLLWGNRVVIPKEGQQRVLNELHRTHPGINESSSTFICMVAERFVGKCTACQVQQHARPRAPVHPRQIPRNPWSRLHIDFAGPFQGEQFLIVVDPYSKWLEVKRMTSTNTASTIRVLRELFAVHGLPDSIVSDNGPQFASVEFQRFCEDNLIRPIRVSPHHASSNGQAERMAQTTKDCLENDTRNLGQTSSSFPSCVLHHTIHCDRQIQQDAQAPTSGKERKFHPDEPVYIRHYESACSWTPAVISRSTGPVSYEATTPDGKSVKRHTDLIQKRVPETSPPDLTPAQSSLTQPLSDTTSPAEIADTPRPKRTISRPAYLKDYVC</sequence>
<evidence type="ECO:0000313" key="4">
    <source>
        <dbReference type="EMBL" id="KFD64043.1"/>
    </source>
</evidence>
<evidence type="ECO:0000256" key="2">
    <source>
        <dbReference type="SAM" id="MobiDB-lite"/>
    </source>
</evidence>
<dbReference type="Pfam" id="PF00665">
    <property type="entry name" value="rve"/>
    <property type="match status" value="1"/>
</dbReference>
<dbReference type="SUPFAM" id="SSF53098">
    <property type="entry name" value="Ribonuclease H-like"/>
    <property type="match status" value="1"/>
</dbReference>
<dbReference type="PANTHER" id="PTHR37984">
    <property type="entry name" value="PROTEIN CBG26694"/>
    <property type="match status" value="1"/>
</dbReference>
<dbReference type="GO" id="GO:0015074">
    <property type="term" value="P:DNA integration"/>
    <property type="evidence" value="ECO:0007669"/>
    <property type="project" value="InterPro"/>
</dbReference>
<organism evidence="4">
    <name type="scientific">Trichuris suis</name>
    <name type="common">pig whipworm</name>
    <dbReference type="NCBI Taxonomy" id="68888"/>
    <lineage>
        <taxon>Eukaryota</taxon>
        <taxon>Metazoa</taxon>
        <taxon>Ecdysozoa</taxon>
        <taxon>Nematoda</taxon>
        <taxon>Enoplea</taxon>
        <taxon>Dorylaimia</taxon>
        <taxon>Trichinellida</taxon>
        <taxon>Trichuridae</taxon>
        <taxon>Trichuris</taxon>
    </lineage>
</organism>
<dbReference type="FunFam" id="3.30.70.270:FF:000020">
    <property type="entry name" value="Transposon Tf2-6 polyprotein-like Protein"/>
    <property type="match status" value="1"/>
</dbReference>
<dbReference type="InterPro" id="IPR041577">
    <property type="entry name" value="RT_RNaseH_2"/>
</dbReference>
<dbReference type="PANTHER" id="PTHR37984:SF12">
    <property type="entry name" value="RIBONUCLEASE H"/>
    <property type="match status" value="1"/>
</dbReference>
<accession>A0A085N3J7</accession>
<gene>
    <name evidence="4" type="ORF">M514_08634</name>
</gene>
<reference evidence="4" key="1">
    <citation type="journal article" date="2014" name="Nat. Genet.">
        <title>Genome and transcriptome of the porcine whipworm Trichuris suis.</title>
        <authorList>
            <person name="Jex A.R."/>
            <person name="Nejsum P."/>
            <person name="Schwarz E.M."/>
            <person name="Hu L."/>
            <person name="Young N.D."/>
            <person name="Hall R.S."/>
            <person name="Korhonen P.K."/>
            <person name="Liao S."/>
            <person name="Thamsborg S."/>
            <person name="Xia J."/>
            <person name="Xu P."/>
            <person name="Wang S."/>
            <person name="Scheerlinck J.P."/>
            <person name="Hofmann A."/>
            <person name="Sternberg P.W."/>
            <person name="Wang J."/>
            <person name="Gasser R.B."/>
        </authorList>
    </citation>
    <scope>NUCLEOTIDE SEQUENCE [LARGE SCALE GENOMIC DNA]</scope>
    <source>
        <strain evidence="4">DCEP-RM93F</strain>
    </source>
</reference>
<dbReference type="GO" id="GO:0003964">
    <property type="term" value="F:RNA-directed DNA polymerase activity"/>
    <property type="evidence" value="ECO:0007669"/>
    <property type="project" value="UniProtKB-EC"/>
</dbReference>
<dbReference type="PROSITE" id="PS50994">
    <property type="entry name" value="INTEGRASE"/>
    <property type="match status" value="1"/>
</dbReference>
<dbReference type="EMBL" id="KL367562">
    <property type="protein sequence ID" value="KFD64043.1"/>
    <property type="molecule type" value="Genomic_DNA"/>
</dbReference>
<dbReference type="SUPFAM" id="SSF56672">
    <property type="entry name" value="DNA/RNA polymerases"/>
    <property type="match status" value="1"/>
</dbReference>
<dbReference type="CDD" id="cd09274">
    <property type="entry name" value="RNase_HI_RT_Ty3"/>
    <property type="match status" value="1"/>
</dbReference>
<dbReference type="Proteomes" id="UP000030758">
    <property type="component" value="Unassembled WGS sequence"/>
</dbReference>
<dbReference type="InterPro" id="IPR043128">
    <property type="entry name" value="Rev_trsase/Diguanyl_cyclase"/>
</dbReference>
<dbReference type="InterPro" id="IPR000477">
    <property type="entry name" value="RT_dom"/>
</dbReference>
<evidence type="ECO:0000259" key="3">
    <source>
        <dbReference type="PROSITE" id="PS50994"/>
    </source>
</evidence>
<evidence type="ECO:0000256" key="1">
    <source>
        <dbReference type="ARBA" id="ARBA00012493"/>
    </source>
</evidence>
<dbReference type="CDD" id="cd01647">
    <property type="entry name" value="RT_LTR"/>
    <property type="match status" value="1"/>
</dbReference>
<dbReference type="InterPro" id="IPR036397">
    <property type="entry name" value="RNaseH_sf"/>
</dbReference>
<feature type="domain" description="Integrase catalytic" evidence="3">
    <location>
        <begin position="465"/>
        <end position="633"/>
    </location>
</feature>
<proteinExistence type="predicted"/>
<dbReference type="Pfam" id="PF00078">
    <property type="entry name" value="RVT_1"/>
    <property type="match status" value="1"/>
</dbReference>
<dbReference type="AlphaFoldDB" id="A0A085N3J7"/>
<dbReference type="Gene3D" id="3.30.420.10">
    <property type="entry name" value="Ribonuclease H-like superfamily/Ribonuclease H"/>
    <property type="match status" value="1"/>
</dbReference>
<name>A0A085N3J7_9BILA</name>
<dbReference type="GO" id="GO:0042575">
    <property type="term" value="C:DNA polymerase complex"/>
    <property type="evidence" value="ECO:0007669"/>
    <property type="project" value="UniProtKB-ARBA"/>
</dbReference>
<dbReference type="InterPro" id="IPR012337">
    <property type="entry name" value="RNaseH-like_sf"/>
</dbReference>
<dbReference type="InterPro" id="IPR001584">
    <property type="entry name" value="Integrase_cat-core"/>
</dbReference>
<dbReference type="InterPro" id="IPR043502">
    <property type="entry name" value="DNA/RNA_pol_sf"/>
</dbReference>
<dbReference type="Gene3D" id="3.10.10.10">
    <property type="entry name" value="HIV Type 1 Reverse Transcriptase, subunit A, domain 1"/>
    <property type="match status" value="1"/>
</dbReference>
<dbReference type="GO" id="GO:0003676">
    <property type="term" value="F:nucleic acid binding"/>
    <property type="evidence" value="ECO:0007669"/>
    <property type="project" value="InterPro"/>
</dbReference>